<proteinExistence type="inferred from homology"/>
<evidence type="ECO:0000256" key="5">
    <source>
        <dbReference type="ARBA" id="ARBA00022801"/>
    </source>
</evidence>
<evidence type="ECO:0000256" key="7">
    <source>
        <dbReference type="ARBA" id="ARBA00023157"/>
    </source>
</evidence>
<comment type="similarity">
    <text evidence="1 8">Belongs to the tannase family.</text>
</comment>
<dbReference type="Proteomes" id="UP000676310">
    <property type="component" value="Unassembled WGS sequence"/>
</dbReference>
<feature type="domain" description="NmrA-like" evidence="9">
    <location>
        <begin position="522"/>
        <end position="710"/>
    </location>
</feature>
<evidence type="ECO:0000256" key="1">
    <source>
        <dbReference type="ARBA" id="ARBA00006249"/>
    </source>
</evidence>
<dbReference type="Pfam" id="PF07519">
    <property type="entry name" value="Tannase"/>
    <property type="match status" value="1"/>
</dbReference>
<keyword evidence="11" id="KW-1185">Reference proteome</keyword>
<evidence type="ECO:0000259" key="9">
    <source>
        <dbReference type="Pfam" id="PF05368"/>
    </source>
</evidence>
<keyword evidence="7" id="KW-1015">Disulfide bond</keyword>
<dbReference type="InterPro" id="IPR036291">
    <property type="entry name" value="NAD(P)-bd_dom_sf"/>
</dbReference>
<keyword evidence="5 8" id="KW-0378">Hydrolase</keyword>
<dbReference type="Gene3D" id="3.40.50.720">
    <property type="entry name" value="NAD(P)-binding Rossmann-like Domain"/>
    <property type="match status" value="1"/>
</dbReference>
<dbReference type="OrthoDB" id="3039123at2759"/>
<dbReference type="EMBL" id="CAJRGZ010000015">
    <property type="protein sequence ID" value="CAG5141613.1"/>
    <property type="molecule type" value="Genomic_DNA"/>
</dbReference>
<dbReference type="InterPro" id="IPR011118">
    <property type="entry name" value="Tannase/feruloyl_esterase"/>
</dbReference>
<dbReference type="RefSeq" id="XP_043164507.1">
    <property type="nucleotide sequence ID" value="XM_043308572.1"/>
</dbReference>
<evidence type="ECO:0000313" key="10">
    <source>
        <dbReference type="EMBL" id="CAG5141613.1"/>
    </source>
</evidence>
<keyword evidence="2" id="KW-0719">Serine esterase</keyword>
<dbReference type="InterPro" id="IPR029058">
    <property type="entry name" value="AB_hydrolase_fold"/>
</dbReference>
<dbReference type="GeneID" id="67022027"/>
<name>A0A8J2HWY3_9PLEO</name>
<dbReference type="Gene3D" id="3.40.50.1820">
    <property type="entry name" value="alpha/beta hydrolase"/>
    <property type="match status" value="1"/>
</dbReference>
<evidence type="ECO:0000256" key="3">
    <source>
        <dbReference type="ARBA" id="ARBA00022723"/>
    </source>
</evidence>
<dbReference type="SUPFAM" id="SSF53474">
    <property type="entry name" value="alpha/beta-Hydrolases"/>
    <property type="match status" value="1"/>
</dbReference>
<dbReference type="Pfam" id="PF05368">
    <property type="entry name" value="NmrA"/>
    <property type="match status" value="1"/>
</dbReference>
<comment type="caution">
    <text evidence="10">The sequence shown here is derived from an EMBL/GenBank/DDBJ whole genome shotgun (WGS) entry which is preliminary data.</text>
</comment>
<dbReference type="SUPFAM" id="SSF51735">
    <property type="entry name" value="NAD(P)-binding Rossmann-fold domains"/>
    <property type="match status" value="1"/>
</dbReference>
<evidence type="ECO:0000256" key="2">
    <source>
        <dbReference type="ARBA" id="ARBA00022487"/>
    </source>
</evidence>
<sequence>MASHQAIGNCTPGAIPYPVIFGAEFVAIEAHPVLNYTGSDIESRLWYNHGLLPNNVSVDFCNVTLTHTHPGKNDTLRTQIWLPLKPTWNSRMLMAGGGGWSAGFDEAAPVMFGSLTEGFATSSVDGGVHIENATSVASWALTSPGNVDYNALQNFAFNGLIDGAIATKQVIESLYGHGSDYSYWNGCSQGGRQGYMFAQRFPDIFDGIAAAAPAINWSPLLSSSTFPQQVLFELAQNGLNDFPHECEFLSLRQAAIAACDDNDGLMDGLISDPESCKFDARSMIGNPANCSSPGEPSLISEAAALAMTALWKGARTSNGTFLWYPHGYDTNPTDFYGTLDNTCSDNGSCVPARQSLFTDWIRYFVKKDPNYDLNNMTRQDWVSAFYAGKREYTSIIGTDYPDLQEFRAAGGKLLTYHGLADESIPYGDTRDYYDRVAALDPALRDFYRYSEAPGAAHCAPSQGGTPTGLFAALVDWVENDIAPETLVARNAEDRERLLCQYPKKAVFTGDPANYTAEDFVLERMRKEGKEAVDLDLDDPKTFAFALAGVDRVFLLTGYTVAMLTQSKTFVDSAVKAGVKHIVHLGIFGEWDATDPHFVWHQLIESYIKASGLAWTHLHPNMFMDNLLAATDPKADKLTLYVENRRVGWIAVSDIAAMAAAILRDGPEKHHGRDYWMSTDVLNGSEVAAILSEVTGRSIAFNPRGPDDFKALVSAPGSGAEPWYAEGGVDFMRQVVDGRMGYIGTIRDDIPYVLGRPALTFREWATEHKEAFIKLASTRD</sequence>
<evidence type="ECO:0000256" key="6">
    <source>
        <dbReference type="ARBA" id="ARBA00022837"/>
    </source>
</evidence>
<dbReference type="GO" id="GO:0046872">
    <property type="term" value="F:metal ion binding"/>
    <property type="evidence" value="ECO:0007669"/>
    <property type="project" value="UniProtKB-KW"/>
</dbReference>
<dbReference type="EC" id="3.1.1.-" evidence="8"/>
<dbReference type="PANTHER" id="PTHR33938">
    <property type="entry name" value="FERULOYL ESTERASE B-RELATED"/>
    <property type="match status" value="1"/>
</dbReference>
<organism evidence="10 11">
    <name type="scientific">Alternaria atra</name>
    <dbReference type="NCBI Taxonomy" id="119953"/>
    <lineage>
        <taxon>Eukaryota</taxon>
        <taxon>Fungi</taxon>
        <taxon>Dikarya</taxon>
        <taxon>Ascomycota</taxon>
        <taxon>Pezizomycotina</taxon>
        <taxon>Dothideomycetes</taxon>
        <taxon>Pleosporomycetidae</taxon>
        <taxon>Pleosporales</taxon>
        <taxon>Pleosporineae</taxon>
        <taxon>Pleosporaceae</taxon>
        <taxon>Alternaria</taxon>
        <taxon>Alternaria sect. Ulocladioides</taxon>
    </lineage>
</organism>
<accession>A0A8J2HWY3</accession>
<dbReference type="PANTHER" id="PTHR33938:SF8">
    <property type="entry name" value="CARBOXYLIC ESTER HYDROLASE"/>
    <property type="match status" value="1"/>
</dbReference>
<dbReference type="AlphaFoldDB" id="A0A8J2HWY3"/>
<reference evidence="10" key="1">
    <citation type="submission" date="2021-05" db="EMBL/GenBank/DDBJ databases">
        <authorList>
            <person name="Stam R."/>
        </authorList>
    </citation>
    <scope>NUCLEOTIDE SEQUENCE</scope>
    <source>
        <strain evidence="10">CS162</strain>
    </source>
</reference>
<dbReference type="Gene3D" id="3.90.25.10">
    <property type="entry name" value="UDP-galactose 4-epimerase, domain 1"/>
    <property type="match status" value="1"/>
</dbReference>
<evidence type="ECO:0000256" key="8">
    <source>
        <dbReference type="RuleBase" id="RU361238"/>
    </source>
</evidence>
<protein>
    <recommendedName>
        <fullName evidence="8">Carboxylic ester hydrolase</fullName>
        <ecNumber evidence="8">3.1.1.-</ecNumber>
    </recommendedName>
</protein>
<evidence type="ECO:0000313" key="11">
    <source>
        <dbReference type="Proteomes" id="UP000676310"/>
    </source>
</evidence>
<dbReference type="InterPro" id="IPR008030">
    <property type="entry name" value="NmrA-like"/>
</dbReference>
<dbReference type="GO" id="GO:0030600">
    <property type="term" value="F:feruloyl esterase activity"/>
    <property type="evidence" value="ECO:0007669"/>
    <property type="project" value="UniProtKB-ARBA"/>
</dbReference>
<keyword evidence="4" id="KW-0732">Signal</keyword>
<gene>
    <name evidence="10" type="ORF">ALTATR162_LOCUS977</name>
</gene>
<evidence type="ECO:0000256" key="4">
    <source>
        <dbReference type="ARBA" id="ARBA00022729"/>
    </source>
</evidence>
<keyword evidence="3" id="KW-0479">Metal-binding</keyword>
<keyword evidence="6" id="KW-0106">Calcium</keyword>